<gene>
    <name evidence="3" type="ordered locus">DGo_PB0199</name>
</gene>
<dbReference type="Proteomes" id="UP000007575">
    <property type="component" value="Plasmid P2"/>
</dbReference>
<dbReference type="AlphaFoldDB" id="H8H1S1"/>
<keyword evidence="3" id="KW-0614">Plasmid</keyword>
<protein>
    <submittedName>
        <fullName evidence="3">Transcriptional regulator, DeoR family</fullName>
    </submittedName>
</protein>
<dbReference type="PANTHER" id="PTHR34580">
    <property type="match status" value="1"/>
</dbReference>
<organism evidence="3 4">
    <name type="scientific">Deinococcus gobiensis (strain DSM 21396 / JCM 16679 / CGMCC 1.7299 / I-0)</name>
    <dbReference type="NCBI Taxonomy" id="745776"/>
    <lineage>
        <taxon>Bacteria</taxon>
        <taxon>Thermotogati</taxon>
        <taxon>Deinococcota</taxon>
        <taxon>Deinococci</taxon>
        <taxon>Deinococcales</taxon>
        <taxon>Deinococcaceae</taxon>
        <taxon>Deinococcus</taxon>
    </lineage>
</organism>
<dbReference type="PANTHER" id="PTHR34580:SF1">
    <property type="entry name" value="PROTEIN PAFC"/>
    <property type="match status" value="1"/>
</dbReference>
<dbReference type="Pfam" id="PF13280">
    <property type="entry name" value="WYL"/>
    <property type="match status" value="1"/>
</dbReference>
<feature type="domain" description="WCX" evidence="2">
    <location>
        <begin position="237"/>
        <end position="317"/>
    </location>
</feature>
<evidence type="ECO:0000313" key="4">
    <source>
        <dbReference type="Proteomes" id="UP000007575"/>
    </source>
</evidence>
<dbReference type="KEGG" id="dgo:DGo_PB0199"/>
<dbReference type="InterPro" id="IPR026881">
    <property type="entry name" value="WYL_dom"/>
</dbReference>
<reference evidence="3 4" key="1">
    <citation type="journal article" date="2012" name="PLoS ONE">
        <title>Genome sequence and transcriptome analysis of the radioresistant bacterium Deinococcus gobiensis: insights into the extreme environmental adaptations.</title>
        <authorList>
            <person name="Yuan M."/>
            <person name="Chen M."/>
            <person name="Zhang W."/>
            <person name="Lu W."/>
            <person name="Wang J."/>
            <person name="Yang M."/>
            <person name="Zhao P."/>
            <person name="Tang R."/>
            <person name="Li X."/>
            <person name="Hao Y."/>
            <person name="Zhou Z."/>
            <person name="Zhan Y."/>
            <person name="Yu H."/>
            <person name="Teng C."/>
            <person name="Yan Y."/>
            <person name="Ping S."/>
            <person name="Wang Y."/>
            <person name="Lin M."/>
        </authorList>
    </citation>
    <scope>NUCLEOTIDE SEQUENCE [LARGE SCALE GENOMIC DNA]</scope>
    <source>
        <strain evidence="4">DSM 21396 / JCM 16679 / CGMCC 1.7299 / I-0</strain>
        <plasmid evidence="3">P2</plasmid>
    </source>
</reference>
<geneLocation type="plasmid" evidence="3 4">
    <name>P2</name>
</geneLocation>
<evidence type="ECO:0000259" key="2">
    <source>
        <dbReference type="Pfam" id="PF25583"/>
    </source>
</evidence>
<name>H8H1S1_DEIGI</name>
<dbReference type="EMBL" id="CP002193">
    <property type="protein sequence ID" value="AFD27468.1"/>
    <property type="molecule type" value="Genomic_DNA"/>
</dbReference>
<evidence type="ECO:0000313" key="3">
    <source>
        <dbReference type="EMBL" id="AFD27468.1"/>
    </source>
</evidence>
<accession>H8H1S1</accession>
<feature type="domain" description="WYL" evidence="1">
    <location>
        <begin position="138"/>
        <end position="205"/>
    </location>
</feature>
<dbReference type="Pfam" id="PF25583">
    <property type="entry name" value="WCX"/>
    <property type="match status" value="1"/>
</dbReference>
<dbReference type="OrthoDB" id="62231at2"/>
<proteinExistence type="predicted"/>
<dbReference type="HOGENOM" id="CLU_041141_4_0_0"/>
<dbReference type="InterPro" id="IPR057727">
    <property type="entry name" value="WCX_dom"/>
</dbReference>
<sequence>MTVTRKREPGPRLLRLIALLSEAGPLTTAQLAERLDCQRQEVQRDRRLLIQEGREVLHTEERSPRYFLAHPWVSADVSQDPVRAVIHHALLRLLHHHAPTPSRLYHEVLLELTGQLPASLRNVALRSLAPPGGDTPRLLETLAAAWCWGQPVRFTYRKPGAGLKVSEADIVFMEINRNNLDWYVFARRRGEVKVKTFHLSRFVDAVRLENEASPEIPFDPRAELDGAWGIIGGKQHCEVTLRFAPDAVLYVAHRPWPGQLGGEMDGESYLLRLRAPLNHEHLPVEVLAWIRGWGPRVEILSPAWVRNLWLEDAREVLRRYALEVAPTGGR</sequence>
<evidence type="ECO:0000259" key="1">
    <source>
        <dbReference type="Pfam" id="PF13280"/>
    </source>
</evidence>
<keyword evidence="4" id="KW-1185">Reference proteome</keyword>
<dbReference type="InterPro" id="IPR051534">
    <property type="entry name" value="CBASS_pafABC_assoc_protein"/>
</dbReference>